<organism evidence="2 3">
    <name type="scientific">Lactiplantibacillus nangangensis</name>
    <dbReference type="NCBI Taxonomy" id="2559917"/>
    <lineage>
        <taxon>Bacteria</taxon>
        <taxon>Bacillati</taxon>
        <taxon>Bacillota</taxon>
        <taxon>Bacilli</taxon>
        <taxon>Lactobacillales</taxon>
        <taxon>Lactobacillaceae</taxon>
        <taxon>Lactiplantibacillus</taxon>
    </lineage>
</organism>
<dbReference type="RefSeq" id="WP_137616556.1">
    <property type="nucleotide sequence ID" value="NZ_BJDI01000010.1"/>
</dbReference>
<feature type="domain" description="IstB-like ATP-binding" evidence="1">
    <location>
        <begin position="54"/>
        <end position="242"/>
    </location>
</feature>
<accession>A0ABW1SMW4</accession>
<dbReference type="Gene3D" id="3.40.50.300">
    <property type="entry name" value="P-loop containing nucleotide triphosphate hydrolases"/>
    <property type="match status" value="1"/>
</dbReference>
<dbReference type="GO" id="GO:0005524">
    <property type="term" value="F:ATP binding"/>
    <property type="evidence" value="ECO:0007669"/>
    <property type="project" value="UniProtKB-KW"/>
</dbReference>
<evidence type="ECO:0000259" key="1">
    <source>
        <dbReference type="Pfam" id="PF01695"/>
    </source>
</evidence>
<dbReference type="EMBL" id="JBHSSE010000024">
    <property type="protein sequence ID" value="MFC6202594.1"/>
    <property type="molecule type" value="Genomic_DNA"/>
</dbReference>
<dbReference type="SUPFAM" id="SSF52540">
    <property type="entry name" value="P-loop containing nucleoside triphosphate hydrolases"/>
    <property type="match status" value="1"/>
</dbReference>
<dbReference type="Pfam" id="PF01695">
    <property type="entry name" value="IstB_IS21"/>
    <property type="match status" value="1"/>
</dbReference>
<dbReference type="PANTHER" id="PTHR30050:SF4">
    <property type="entry name" value="ATP-BINDING PROTEIN RV3427C IN INSERTION SEQUENCE-RELATED"/>
    <property type="match status" value="1"/>
</dbReference>
<sequence length="273" mass="31047">MSEMTSNPLQFKALHGLQKSDQVCPKHHVNMVYMAGHKPFCLVCSRESIDKKDEERAKRMKTRFERFHTIEVLKRDSILDDDDLKQATFKNFEPNSEEAKRNLGLARHIAGEYLDPKTKYNTVLTGLPGRGKSHLALSMLKAVNKHSQVPMACLFVSVNKLMGLIRSSFGYPDSKYTEASMIELCANADLLVLDDLGSEASFKKQTSEASEFVQRVLFGILNERRRTIITTNLQSNQLADIYNPKLLSRMYKGVNGHIIKFTEATPDKREVDF</sequence>
<comment type="caution">
    <text evidence="2">The sequence shown here is derived from an EMBL/GenBank/DDBJ whole genome shotgun (WGS) entry which is preliminary data.</text>
</comment>
<dbReference type="PANTHER" id="PTHR30050">
    <property type="entry name" value="CHROMOSOMAL REPLICATION INITIATOR PROTEIN DNAA"/>
    <property type="match status" value="1"/>
</dbReference>
<keyword evidence="2" id="KW-0547">Nucleotide-binding</keyword>
<proteinExistence type="predicted"/>
<dbReference type="InterPro" id="IPR027417">
    <property type="entry name" value="P-loop_NTPase"/>
</dbReference>
<protein>
    <submittedName>
        <fullName evidence="2">ATP-binding protein</fullName>
    </submittedName>
</protein>
<keyword evidence="3" id="KW-1185">Reference proteome</keyword>
<dbReference type="InterPro" id="IPR002611">
    <property type="entry name" value="IstB_ATP-bd"/>
</dbReference>
<evidence type="ECO:0000313" key="3">
    <source>
        <dbReference type="Proteomes" id="UP001596171"/>
    </source>
</evidence>
<name>A0ABW1SMW4_9LACO</name>
<keyword evidence="2" id="KW-0067">ATP-binding</keyword>
<dbReference type="Proteomes" id="UP001596171">
    <property type="component" value="Unassembled WGS sequence"/>
</dbReference>
<reference evidence="3" key="1">
    <citation type="journal article" date="2019" name="Int. J. Syst. Evol. Microbiol.">
        <title>The Global Catalogue of Microorganisms (GCM) 10K type strain sequencing project: providing services to taxonomists for standard genome sequencing and annotation.</title>
        <authorList>
            <consortium name="The Broad Institute Genomics Platform"/>
            <consortium name="The Broad Institute Genome Sequencing Center for Infectious Disease"/>
            <person name="Wu L."/>
            <person name="Ma J."/>
        </authorList>
    </citation>
    <scope>NUCLEOTIDE SEQUENCE [LARGE SCALE GENOMIC DNA]</scope>
    <source>
        <strain evidence="3">CCM 8930</strain>
    </source>
</reference>
<evidence type="ECO:0000313" key="2">
    <source>
        <dbReference type="EMBL" id="MFC6202594.1"/>
    </source>
</evidence>
<gene>
    <name evidence="2" type="ORF">ACFP1L_12045</name>
</gene>